<proteinExistence type="predicted"/>
<protein>
    <submittedName>
        <fullName evidence="1">Uncharacterized protein</fullName>
    </submittedName>
</protein>
<dbReference type="AlphaFoldDB" id="A0A7J9ABD7"/>
<sequence length="42" mass="4660">MSRLSGSLVQAIEWLVAFVNLLLTNDVPFLLTWSIPAIFIGL</sequence>
<gene>
    <name evidence="1" type="ORF">Golax_008923</name>
</gene>
<organism evidence="1 2">
    <name type="scientific">Gossypium laxum</name>
    <dbReference type="NCBI Taxonomy" id="34288"/>
    <lineage>
        <taxon>Eukaryota</taxon>
        <taxon>Viridiplantae</taxon>
        <taxon>Streptophyta</taxon>
        <taxon>Embryophyta</taxon>
        <taxon>Tracheophyta</taxon>
        <taxon>Spermatophyta</taxon>
        <taxon>Magnoliopsida</taxon>
        <taxon>eudicotyledons</taxon>
        <taxon>Gunneridae</taxon>
        <taxon>Pentapetalae</taxon>
        <taxon>rosids</taxon>
        <taxon>malvids</taxon>
        <taxon>Malvales</taxon>
        <taxon>Malvaceae</taxon>
        <taxon>Malvoideae</taxon>
        <taxon>Gossypium</taxon>
    </lineage>
</organism>
<dbReference type="Proteomes" id="UP000593574">
    <property type="component" value="Unassembled WGS sequence"/>
</dbReference>
<accession>A0A7J9ABD7</accession>
<evidence type="ECO:0000313" key="1">
    <source>
        <dbReference type="EMBL" id="MBA0721376.1"/>
    </source>
</evidence>
<dbReference type="EMBL" id="JABEZV010000009">
    <property type="protein sequence ID" value="MBA0721376.1"/>
    <property type="molecule type" value="Genomic_DNA"/>
</dbReference>
<name>A0A7J9ABD7_9ROSI</name>
<comment type="caution">
    <text evidence="1">The sequence shown here is derived from an EMBL/GenBank/DDBJ whole genome shotgun (WGS) entry which is preliminary data.</text>
</comment>
<evidence type="ECO:0000313" key="2">
    <source>
        <dbReference type="Proteomes" id="UP000593574"/>
    </source>
</evidence>
<reference evidence="1 2" key="1">
    <citation type="journal article" date="2019" name="Genome Biol. Evol.">
        <title>Insights into the evolution of the New World diploid cottons (Gossypium, subgenus Houzingenia) based on genome sequencing.</title>
        <authorList>
            <person name="Grover C.E."/>
            <person name="Arick M.A. 2nd"/>
            <person name="Thrash A."/>
            <person name="Conover J.L."/>
            <person name="Sanders W.S."/>
            <person name="Peterson D.G."/>
            <person name="Frelichowski J.E."/>
            <person name="Scheffler J.A."/>
            <person name="Scheffler B.E."/>
            <person name="Wendel J.F."/>
        </authorList>
    </citation>
    <scope>NUCLEOTIDE SEQUENCE [LARGE SCALE GENOMIC DNA]</scope>
    <source>
        <strain evidence="1">4</strain>
        <tissue evidence="1">Leaf</tissue>
    </source>
</reference>
<keyword evidence="2" id="KW-1185">Reference proteome</keyword>